<dbReference type="EMBL" id="QLTW01000007">
    <property type="protein sequence ID" value="MBT9144405.1"/>
    <property type="molecule type" value="Genomic_DNA"/>
</dbReference>
<reference evidence="2 3" key="1">
    <citation type="journal article" date="2021" name="bioRxiv">
        <title>Unique metabolic strategies in Hadean analogues reveal hints for primordial physiology.</title>
        <authorList>
            <person name="Nobu M.K."/>
            <person name="Nakai R."/>
            <person name="Tamazawa S."/>
            <person name="Mori H."/>
            <person name="Toyoda A."/>
            <person name="Ijiri A."/>
            <person name="Suzuki S."/>
            <person name="Kurokawa K."/>
            <person name="Kamagata Y."/>
            <person name="Tamaki H."/>
        </authorList>
    </citation>
    <scope>NUCLEOTIDE SEQUENCE [LARGE SCALE GENOMIC DNA]</scope>
    <source>
        <strain evidence="2">BS525</strain>
    </source>
</reference>
<dbReference type="InterPro" id="IPR013108">
    <property type="entry name" value="Amidohydro_3"/>
</dbReference>
<dbReference type="InterPro" id="IPR011059">
    <property type="entry name" value="Metal-dep_hydrolase_composite"/>
</dbReference>
<name>A0A9E2F5I6_PSYF1</name>
<evidence type="ECO:0000313" key="2">
    <source>
        <dbReference type="EMBL" id="MBT9144405.1"/>
    </source>
</evidence>
<dbReference type="Gene3D" id="3.30.1490.130">
    <property type="entry name" value="D-aminoacylase. Domain 3"/>
    <property type="match status" value="1"/>
</dbReference>
<dbReference type="Proteomes" id="UP000811545">
    <property type="component" value="Unassembled WGS sequence"/>
</dbReference>
<proteinExistence type="predicted"/>
<protein>
    <submittedName>
        <fullName evidence="2">D-aminoacylase</fullName>
        <ecNumber evidence="2">3.5.1.81</ecNumber>
    </submittedName>
</protein>
<dbReference type="InterPro" id="IPR050378">
    <property type="entry name" value="Metallo-dep_Hydrolases_sf"/>
</dbReference>
<sequence length="526" mass="57502">MLDILIKSGLVIDGLNTRSVFKDVGIVKDKIVEVGSLSEVEAIEVIDASGLCIAPGFIDMHTHSDEAVLINPLMESKIRQGVTTEVLGNCGSSAAPLLGEAHIQADKMLSLHGIPLSWKSMGEYLELVERGGSSTNILALTGHGNLRGSVMGFGMGAPTIEEMKDMKELLESTLKEGSFGLTTGLIYPPSSYAEIREIIELAKVVTRHDGIYATHMRNETDKLLEAVEEALNIGRESRVKVEIAHHKVADKSNWGRVEQSLSMIEKARNSGIEVTCDQYPYIAASTGLSSRVPAWAHDGGVDKMVERLKNPETSAQILSSIKQRMPDKYNYEAVLIAKCPSDKNLEGLNLWQISELQKLLPHEVIIKLLIDNEGLVDIVSFGMCEEDVKMIMKAPFVMIGSDAGAKATYGPLSEGKPHPRAYGTFPRVLGKYSREEKVISLEEGIHKMTYLPAKTLGLNNRGVIRKGNYADLVIFDANTIIDRATYINPHQYPVGIEYVLVNGVITIAKGEHQGAKAGKILRSKSD</sequence>
<dbReference type="CDD" id="cd01297">
    <property type="entry name" value="D-aminoacylase"/>
    <property type="match status" value="1"/>
</dbReference>
<organism evidence="2 3">
    <name type="scientific">Psychracetigena formicireducens</name>
    <dbReference type="NCBI Taxonomy" id="2986056"/>
    <lineage>
        <taxon>Bacteria</taxon>
        <taxon>Bacillati</taxon>
        <taxon>Candidatus Lithacetigenota</taxon>
        <taxon>Candidatus Psychracetigena</taxon>
    </lineage>
</organism>
<evidence type="ECO:0000313" key="3">
    <source>
        <dbReference type="Proteomes" id="UP000811545"/>
    </source>
</evidence>
<dbReference type="AlphaFoldDB" id="A0A9E2F5I6"/>
<dbReference type="Gene3D" id="3.20.20.140">
    <property type="entry name" value="Metal-dependent hydrolases"/>
    <property type="match status" value="1"/>
</dbReference>
<dbReference type="EC" id="3.5.1.81" evidence="2"/>
<dbReference type="Pfam" id="PF07969">
    <property type="entry name" value="Amidohydro_3"/>
    <property type="match status" value="1"/>
</dbReference>
<dbReference type="Gene3D" id="2.30.40.10">
    <property type="entry name" value="Urease, subunit C, domain 1"/>
    <property type="match status" value="1"/>
</dbReference>
<dbReference type="SUPFAM" id="SSF51556">
    <property type="entry name" value="Metallo-dependent hydrolases"/>
    <property type="match status" value="1"/>
</dbReference>
<gene>
    <name evidence="2" type="primary">dan</name>
    <name evidence="2" type="ORF">DDT42_00246</name>
</gene>
<dbReference type="InterPro" id="IPR032466">
    <property type="entry name" value="Metal_Hydrolase"/>
</dbReference>
<dbReference type="PANTHER" id="PTHR11647:SF1">
    <property type="entry name" value="COLLAPSIN RESPONSE MEDIATOR PROTEIN"/>
    <property type="match status" value="1"/>
</dbReference>
<dbReference type="SUPFAM" id="SSF51338">
    <property type="entry name" value="Composite domain of metallo-dependent hydrolases"/>
    <property type="match status" value="1"/>
</dbReference>
<accession>A0A9E2F5I6</accession>
<keyword evidence="2" id="KW-0378">Hydrolase</keyword>
<dbReference type="GO" id="GO:0047420">
    <property type="term" value="F:N-acyl-D-amino-acid deacylase activity"/>
    <property type="evidence" value="ECO:0007669"/>
    <property type="project" value="UniProtKB-EC"/>
</dbReference>
<comment type="caution">
    <text evidence="2">The sequence shown here is derived from an EMBL/GenBank/DDBJ whole genome shotgun (WGS) entry which is preliminary data.</text>
</comment>
<evidence type="ECO:0000259" key="1">
    <source>
        <dbReference type="Pfam" id="PF07969"/>
    </source>
</evidence>
<dbReference type="InterPro" id="IPR023100">
    <property type="entry name" value="D-aminoacylase_insert_dom_sf"/>
</dbReference>
<feature type="domain" description="Amidohydrolase 3" evidence="1">
    <location>
        <begin position="44"/>
        <end position="506"/>
    </location>
</feature>
<dbReference type="PANTHER" id="PTHR11647">
    <property type="entry name" value="HYDRANTOINASE/DIHYDROPYRIMIDINASE FAMILY MEMBER"/>
    <property type="match status" value="1"/>
</dbReference>